<dbReference type="InterPro" id="IPR009057">
    <property type="entry name" value="Homeodomain-like_sf"/>
</dbReference>
<accession>A0A4R6R6B8</accession>
<protein>
    <submittedName>
        <fullName evidence="6">TetR family transcriptional regulator</fullName>
    </submittedName>
</protein>
<name>A0A4R6R6B8_9HYPH</name>
<dbReference type="InterPro" id="IPR001647">
    <property type="entry name" value="HTH_TetR"/>
</dbReference>
<dbReference type="GO" id="GO:0000976">
    <property type="term" value="F:transcription cis-regulatory region binding"/>
    <property type="evidence" value="ECO:0007669"/>
    <property type="project" value="TreeGrafter"/>
</dbReference>
<dbReference type="SUPFAM" id="SSF46689">
    <property type="entry name" value="Homeodomain-like"/>
    <property type="match status" value="1"/>
</dbReference>
<keyword evidence="2 4" id="KW-0238">DNA-binding</keyword>
<evidence type="ECO:0000256" key="1">
    <source>
        <dbReference type="ARBA" id="ARBA00023015"/>
    </source>
</evidence>
<keyword evidence="7" id="KW-1185">Reference proteome</keyword>
<dbReference type="Proteomes" id="UP000294547">
    <property type="component" value="Unassembled WGS sequence"/>
</dbReference>
<organism evidence="6 7">
    <name type="scientific">Oharaeibacter diazotrophicus</name>
    <dbReference type="NCBI Taxonomy" id="1920512"/>
    <lineage>
        <taxon>Bacteria</taxon>
        <taxon>Pseudomonadati</taxon>
        <taxon>Pseudomonadota</taxon>
        <taxon>Alphaproteobacteria</taxon>
        <taxon>Hyphomicrobiales</taxon>
        <taxon>Pleomorphomonadaceae</taxon>
        <taxon>Oharaeibacter</taxon>
    </lineage>
</organism>
<evidence type="ECO:0000313" key="7">
    <source>
        <dbReference type="Proteomes" id="UP000294547"/>
    </source>
</evidence>
<proteinExistence type="predicted"/>
<evidence type="ECO:0000256" key="4">
    <source>
        <dbReference type="PROSITE-ProRule" id="PRU00335"/>
    </source>
</evidence>
<gene>
    <name evidence="6" type="ORF">EDD54_4528</name>
</gene>
<dbReference type="OrthoDB" id="9802802at2"/>
<keyword evidence="1" id="KW-0805">Transcription regulation</keyword>
<reference evidence="6 7" key="1">
    <citation type="submission" date="2019-03" db="EMBL/GenBank/DDBJ databases">
        <title>Genomic Encyclopedia of Type Strains, Phase IV (KMG-IV): sequencing the most valuable type-strain genomes for metagenomic binning, comparative biology and taxonomic classification.</title>
        <authorList>
            <person name="Goeker M."/>
        </authorList>
    </citation>
    <scope>NUCLEOTIDE SEQUENCE [LARGE SCALE GENOMIC DNA]</scope>
    <source>
        <strain evidence="6 7">DSM 102969</strain>
    </source>
</reference>
<evidence type="ECO:0000259" key="5">
    <source>
        <dbReference type="PROSITE" id="PS50977"/>
    </source>
</evidence>
<dbReference type="EMBL" id="SNXY01000013">
    <property type="protein sequence ID" value="TDP81195.1"/>
    <property type="molecule type" value="Genomic_DNA"/>
</dbReference>
<dbReference type="InterPro" id="IPR050109">
    <property type="entry name" value="HTH-type_TetR-like_transc_reg"/>
</dbReference>
<dbReference type="PROSITE" id="PS50977">
    <property type="entry name" value="HTH_TETR_2"/>
    <property type="match status" value="1"/>
</dbReference>
<evidence type="ECO:0000313" key="6">
    <source>
        <dbReference type="EMBL" id="TDP81195.1"/>
    </source>
</evidence>
<comment type="caution">
    <text evidence="6">The sequence shown here is derived from an EMBL/GenBank/DDBJ whole genome shotgun (WGS) entry which is preliminary data.</text>
</comment>
<dbReference type="PANTHER" id="PTHR30055:SF151">
    <property type="entry name" value="TRANSCRIPTIONAL REGULATORY PROTEIN"/>
    <property type="match status" value="1"/>
</dbReference>
<dbReference type="RefSeq" id="WP_126541990.1">
    <property type="nucleotide sequence ID" value="NZ_BSPM01000003.1"/>
</dbReference>
<dbReference type="Pfam" id="PF00440">
    <property type="entry name" value="TetR_N"/>
    <property type="match status" value="1"/>
</dbReference>
<dbReference type="PANTHER" id="PTHR30055">
    <property type="entry name" value="HTH-TYPE TRANSCRIPTIONAL REGULATOR RUTR"/>
    <property type="match status" value="1"/>
</dbReference>
<feature type="DNA-binding region" description="H-T-H motif" evidence="4">
    <location>
        <begin position="35"/>
        <end position="54"/>
    </location>
</feature>
<dbReference type="InterPro" id="IPR041478">
    <property type="entry name" value="TetR_C_27"/>
</dbReference>
<keyword evidence="3" id="KW-0804">Transcription</keyword>
<evidence type="ECO:0000256" key="2">
    <source>
        <dbReference type="ARBA" id="ARBA00023125"/>
    </source>
</evidence>
<feature type="domain" description="HTH tetR-type" evidence="5">
    <location>
        <begin position="12"/>
        <end position="72"/>
    </location>
</feature>
<dbReference type="Gene3D" id="1.10.357.10">
    <property type="entry name" value="Tetracycline Repressor, domain 2"/>
    <property type="match status" value="1"/>
</dbReference>
<dbReference type="InterPro" id="IPR036271">
    <property type="entry name" value="Tet_transcr_reg_TetR-rel_C_sf"/>
</dbReference>
<dbReference type="AlphaFoldDB" id="A0A4R6R6B8"/>
<sequence>MTKAARPRTDPDEVREKILEVAEGQFRRIGYQKTTVADIADELGMSAANVYRFFQSKSAINQCICARLLDGAIELAWRHVRAEGDPAERLEALLVAMHRHNRETLIQERRMHDMVAAAVSEHWENVKTYKERLNTIIEGLIREGVDAGVFAADDARIAADCVLGCFGMLLHPVMIEQCIDDDLDTKARHMARFVVRALKA</sequence>
<evidence type="ECO:0000256" key="3">
    <source>
        <dbReference type="ARBA" id="ARBA00023163"/>
    </source>
</evidence>
<dbReference type="Pfam" id="PF17935">
    <property type="entry name" value="TetR_C_27"/>
    <property type="match status" value="1"/>
</dbReference>
<dbReference type="Gene3D" id="1.10.10.60">
    <property type="entry name" value="Homeodomain-like"/>
    <property type="match status" value="1"/>
</dbReference>
<dbReference type="GO" id="GO:0003700">
    <property type="term" value="F:DNA-binding transcription factor activity"/>
    <property type="evidence" value="ECO:0007669"/>
    <property type="project" value="TreeGrafter"/>
</dbReference>
<dbReference type="SUPFAM" id="SSF48498">
    <property type="entry name" value="Tetracyclin repressor-like, C-terminal domain"/>
    <property type="match status" value="1"/>
</dbReference>